<dbReference type="AlphaFoldDB" id="A0ABD3QM24"/>
<dbReference type="Proteomes" id="UP001530400">
    <property type="component" value="Unassembled WGS sequence"/>
</dbReference>
<protein>
    <submittedName>
        <fullName evidence="2">Uncharacterized protein</fullName>
    </submittedName>
</protein>
<reference evidence="2 3" key="1">
    <citation type="submission" date="2024-10" db="EMBL/GenBank/DDBJ databases">
        <title>Updated reference genomes for cyclostephanoid diatoms.</title>
        <authorList>
            <person name="Roberts W.R."/>
            <person name="Alverson A.J."/>
        </authorList>
    </citation>
    <scope>NUCLEOTIDE SEQUENCE [LARGE SCALE GENOMIC DNA]</scope>
    <source>
        <strain evidence="2 3">AJA010-31</strain>
    </source>
</reference>
<evidence type="ECO:0000313" key="2">
    <source>
        <dbReference type="EMBL" id="KAL3800986.1"/>
    </source>
</evidence>
<feature type="compositionally biased region" description="Basic and acidic residues" evidence="1">
    <location>
        <begin position="1"/>
        <end position="13"/>
    </location>
</feature>
<name>A0ABD3QM24_9STRA</name>
<dbReference type="EMBL" id="JALLPJ020000146">
    <property type="protein sequence ID" value="KAL3800986.1"/>
    <property type="molecule type" value="Genomic_DNA"/>
</dbReference>
<feature type="region of interest" description="Disordered" evidence="1">
    <location>
        <begin position="278"/>
        <end position="297"/>
    </location>
</feature>
<keyword evidence="3" id="KW-1185">Reference proteome</keyword>
<evidence type="ECO:0000256" key="1">
    <source>
        <dbReference type="SAM" id="MobiDB-lite"/>
    </source>
</evidence>
<feature type="region of interest" description="Disordered" evidence="1">
    <location>
        <begin position="1"/>
        <end position="30"/>
    </location>
</feature>
<evidence type="ECO:0000313" key="3">
    <source>
        <dbReference type="Proteomes" id="UP001530400"/>
    </source>
</evidence>
<organism evidence="2 3">
    <name type="scientific">Cyclotella atomus</name>
    <dbReference type="NCBI Taxonomy" id="382360"/>
    <lineage>
        <taxon>Eukaryota</taxon>
        <taxon>Sar</taxon>
        <taxon>Stramenopiles</taxon>
        <taxon>Ochrophyta</taxon>
        <taxon>Bacillariophyta</taxon>
        <taxon>Coscinodiscophyceae</taxon>
        <taxon>Thalassiosirophycidae</taxon>
        <taxon>Stephanodiscales</taxon>
        <taxon>Stephanodiscaceae</taxon>
        <taxon>Cyclotella</taxon>
    </lineage>
</organism>
<proteinExistence type="predicted"/>
<accession>A0ABD3QM24</accession>
<sequence>MIHQPSDRKEIAVKSRKSPSTAAMSRPLMPTVIVPDNPDHLILAASSTLSDRTDWSAEEKSIATNYDYTQYVPPTCSEFYGSLAVDSESVMPQTAIDGAAADNNWHEKNIRCQTMYSTATDRPHSIRGISKLPDFADETSIAGETFEAGPRLELKEGTIANSYYVVTDDFEQYHDKKRNKKSIFQMARLSMSFGRKKKSEVLPNEINIHKMDGGNSKEKQKKSGLFGRFKSNKKHNDTTIAAPSTPKLSPYYVPSMLTPTSSPYTDNVTPSGLHTFKDTKYTSIEPPKMPSTNSHSSSIFAKQDDLSLTDLTHSDSDTSPENSPSLNMELMPMIVCNVVDDSLSGVDEVNNEAEPVDGSNTVVNAHGDAGATVSDNGAVDGGALSEAASATEPSTSVNEAPFVNPLVLDNDTEIEMEYLESITSSEEVSKMNDPSKHVVAAPTKKKRPAPKPTNEPVFLDVDLTESGSVSTAVFDNDAAPIKSTASQDTTDKKIISKDVREKQTVVERGFAFLSKRSNLEAQSPIIPNENVTPTGVIISEEEIATIQDYERLSPEHVIESQTERNAKVYNRGISIRTKSVVAEAQMRTKMPDTQNDMSPTHSTSQPVELSKLMLMKTNQGVKNIMSFDDTVFNGVSLASDSACDEDGTVQDASIMDYEDERSESSLTFQSNDSTYLSDVSDAGCNIRRVLIDDLNDAVEDVREGVMDMVAAVRSTPVRRQRAQLL</sequence>
<feature type="compositionally biased region" description="Basic and acidic residues" evidence="1">
    <location>
        <begin position="427"/>
        <end position="436"/>
    </location>
</feature>
<feature type="region of interest" description="Disordered" evidence="1">
    <location>
        <begin position="425"/>
        <end position="457"/>
    </location>
</feature>
<gene>
    <name evidence="2" type="ORF">ACHAWO_007095</name>
</gene>
<comment type="caution">
    <text evidence="2">The sequence shown here is derived from an EMBL/GenBank/DDBJ whole genome shotgun (WGS) entry which is preliminary data.</text>
</comment>